<accession>A0A1S1QIE5</accession>
<dbReference type="RefSeq" id="WP_071062433.1">
    <property type="nucleotide sequence ID" value="NZ_MAXA01000148.1"/>
</dbReference>
<dbReference type="Proteomes" id="UP000179769">
    <property type="component" value="Unassembled WGS sequence"/>
</dbReference>
<proteinExistence type="predicted"/>
<evidence type="ECO:0000313" key="2">
    <source>
        <dbReference type="EMBL" id="OHV33191.1"/>
    </source>
</evidence>
<evidence type="ECO:0000256" key="1">
    <source>
        <dbReference type="SAM" id="MobiDB-lite"/>
    </source>
</evidence>
<protein>
    <submittedName>
        <fullName evidence="2">Uncharacterized protein</fullName>
    </submittedName>
</protein>
<gene>
    <name evidence="2" type="ORF">BBK14_33690</name>
</gene>
<reference evidence="3" key="1">
    <citation type="submission" date="2016-07" db="EMBL/GenBank/DDBJ databases">
        <title>Frankia sp. NRRL B-16219 Genome sequencing.</title>
        <authorList>
            <person name="Ghodhbane-Gtari F."/>
            <person name="Swanson E."/>
            <person name="Gueddou A."/>
            <person name="Louati M."/>
            <person name="Nouioui I."/>
            <person name="Hezbri K."/>
            <person name="Abebe-Akele F."/>
            <person name="Simpson S."/>
            <person name="Morris K."/>
            <person name="Thomas K."/>
            <person name="Gtari M."/>
            <person name="Tisa L.S."/>
        </authorList>
    </citation>
    <scope>NUCLEOTIDE SEQUENCE [LARGE SCALE GENOMIC DNA]</scope>
    <source>
        <strain evidence="3">NRRL B-16219</strain>
    </source>
</reference>
<dbReference type="AlphaFoldDB" id="A0A1S1QIE5"/>
<organism evidence="2 3">
    <name type="scientific">Parafrankia soli</name>
    <dbReference type="NCBI Taxonomy" id="2599596"/>
    <lineage>
        <taxon>Bacteria</taxon>
        <taxon>Bacillati</taxon>
        <taxon>Actinomycetota</taxon>
        <taxon>Actinomycetes</taxon>
        <taxon>Frankiales</taxon>
        <taxon>Frankiaceae</taxon>
        <taxon>Parafrankia</taxon>
    </lineage>
</organism>
<name>A0A1S1QIE5_9ACTN</name>
<sequence length="96" mass="10192">MGLVDWLARQLEMDAAHDEQAARARRVGAEAARTGGFAAGATAWMRESTGATRNGRMRLPRVECSTCHTSHVQRADGHPAAHRRNGQPCSGGGPAT</sequence>
<evidence type="ECO:0000313" key="3">
    <source>
        <dbReference type="Proteomes" id="UP000179769"/>
    </source>
</evidence>
<dbReference type="EMBL" id="MAXA01000148">
    <property type="protein sequence ID" value="OHV33191.1"/>
    <property type="molecule type" value="Genomic_DNA"/>
</dbReference>
<feature type="region of interest" description="Disordered" evidence="1">
    <location>
        <begin position="72"/>
        <end position="96"/>
    </location>
</feature>
<keyword evidence="3" id="KW-1185">Reference proteome</keyword>
<comment type="caution">
    <text evidence="2">The sequence shown here is derived from an EMBL/GenBank/DDBJ whole genome shotgun (WGS) entry which is preliminary data.</text>
</comment>